<evidence type="ECO:0000256" key="6">
    <source>
        <dbReference type="ARBA" id="ARBA00022840"/>
    </source>
</evidence>
<evidence type="ECO:0000313" key="13">
    <source>
        <dbReference type="Proteomes" id="UP000009168"/>
    </source>
</evidence>
<feature type="binding site" evidence="8">
    <location>
        <position position="38"/>
    </location>
    <ligand>
        <name>ATP</name>
        <dbReference type="ChEBI" id="CHEBI:30616"/>
    </ligand>
</feature>
<dbReference type="SUPFAM" id="SSF56112">
    <property type="entry name" value="Protein kinase-like (PK-like)"/>
    <property type="match status" value="1"/>
</dbReference>
<dbReference type="InterPro" id="IPR000719">
    <property type="entry name" value="Prot_kinase_dom"/>
</dbReference>
<protein>
    <recommendedName>
        <fullName evidence="7">Casein kinase I</fullName>
        <ecNumber evidence="1">2.7.11.1</ecNumber>
    </recommendedName>
</protein>
<evidence type="ECO:0000259" key="11">
    <source>
        <dbReference type="PROSITE" id="PS50011"/>
    </source>
</evidence>
<keyword evidence="13" id="KW-1185">Reference proteome</keyword>
<dbReference type="EMBL" id="GG662460">
    <property type="protein sequence ID" value="EAR84348.2"/>
    <property type="molecule type" value="Genomic_DNA"/>
</dbReference>
<dbReference type="PANTHER" id="PTHR11909">
    <property type="entry name" value="CASEIN KINASE-RELATED"/>
    <property type="match status" value="1"/>
</dbReference>
<dbReference type="FunFam" id="3.30.200.20:FF:000538">
    <property type="entry name" value="Putative Casein kinase I"/>
    <property type="match status" value="1"/>
</dbReference>
<organism evidence="12 13">
    <name type="scientific">Tetrahymena thermophila (strain SB210)</name>
    <dbReference type="NCBI Taxonomy" id="312017"/>
    <lineage>
        <taxon>Eukaryota</taxon>
        <taxon>Sar</taxon>
        <taxon>Alveolata</taxon>
        <taxon>Ciliophora</taxon>
        <taxon>Intramacronucleata</taxon>
        <taxon>Oligohymenophorea</taxon>
        <taxon>Hymenostomatida</taxon>
        <taxon>Tetrahymenina</taxon>
        <taxon>Tetrahymenidae</taxon>
        <taxon>Tetrahymena</taxon>
    </lineage>
</organism>
<dbReference type="EC" id="2.7.11.1" evidence="1"/>
<evidence type="ECO:0000313" key="12">
    <source>
        <dbReference type="EMBL" id="EAR84348.2"/>
    </source>
</evidence>
<dbReference type="GeneID" id="7823586"/>
<keyword evidence="2 9" id="KW-0723">Serine/threonine-protein kinase</keyword>
<dbReference type="CDD" id="cd14016">
    <property type="entry name" value="STKc_CK1"/>
    <property type="match status" value="1"/>
</dbReference>
<evidence type="ECO:0000256" key="4">
    <source>
        <dbReference type="ARBA" id="ARBA00022741"/>
    </source>
</evidence>
<dbReference type="InterPro" id="IPR011009">
    <property type="entry name" value="Kinase-like_dom_sf"/>
</dbReference>
<dbReference type="InterPro" id="IPR008271">
    <property type="entry name" value="Ser/Thr_kinase_AS"/>
</dbReference>
<dbReference type="STRING" id="312017.Q22GI3"/>
<dbReference type="KEGG" id="tet:TTHERM_00703400"/>
<dbReference type="RefSeq" id="XP_001032011.2">
    <property type="nucleotide sequence ID" value="XM_001032011.3"/>
</dbReference>
<evidence type="ECO:0000256" key="3">
    <source>
        <dbReference type="ARBA" id="ARBA00022679"/>
    </source>
</evidence>
<reference evidence="13" key="1">
    <citation type="journal article" date="2006" name="PLoS Biol.">
        <title>Macronuclear genome sequence of the ciliate Tetrahymena thermophila, a model eukaryote.</title>
        <authorList>
            <person name="Eisen J.A."/>
            <person name="Coyne R.S."/>
            <person name="Wu M."/>
            <person name="Wu D."/>
            <person name="Thiagarajan M."/>
            <person name="Wortman J.R."/>
            <person name="Badger J.H."/>
            <person name="Ren Q."/>
            <person name="Amedeo P."/>
            <person name="Jones K.M."/>
            <person name="Tallon L.J."/>
            <person name="Delcher A.L."/>
            <person name="Salzberg S.L."/>
            <person name="Silva J.C."/>
            <person name="Haas B.J."/>
            <person name="Majoros W.H."/>
            <person name="Farzad M."/>
            <person name="Carlton J.M."/>
            <person name="Smith R.K. Jr."/>
            <person name="Garg J."/>
            <person name="Pearlman R.E."/>
            <person name="Karrer K.M."/>
            <person name="Sun L."/>
            <person name="Manning G."/>
            <person name="Elde N.C."/>
            <person name="Turkewitz A.P."/>
            <person name="Asai D.J."/>
            <person name="Wilkes D.E."/>
            <person name="Wang Y."/>
            <person name="Cai H."/>
            <person name="Collins K."/>
            <person name="Stewart B.A."/>
            <person name="Lee S.R."/>
            <person name="Wilamowska K."/>
            <person name="Weinberg Z."/>
            <person name="Ruzzo W.L."/>
            <person name="Wloga D."/>
            <person name="Gaertig J."/>
            <person name="Frankel J."/>
            <person name="Tsao C.-C."/>
            <person name="Gorovsky M.A."/>
            <person name="Keeling P.J."/>
            <person name="Waller R.F."/>
            <person name="Patron N.J."/>
            <person name="Cherry J.M."/>
            <person name="Stover N.A."/>
            <person name="Krieger C.J."/>
            <person name="del Toro C."/>
            <person name="Ryder H.F."/>
            <person name="Williamson S.C."/>
            <person name="Barbeau R.A."/>
            <person name="Hamilton E.P."/>
            <person name="Orias E."/>
        </authorList>
    </citation>
    <scope>NUCLEOTIDE SEQUENCE [LARGE SCALE GENOMIC DNA]</scope>
    <source>
        <strain evidence="13">SB210</strain>
    </source>
</reference>
<keyword evidence="3" id="KW-0808">Transferase</keyword>
<feature type="compositionally biased region" description="Basic and acidic residues" evidence="10">
    <location>
        <begin position="302"/>
        <end position="311"/>
    </location>
</feature>
<dbReference type="InterPro" id="IPR050235">
    <property type="entry name" value="CK1_Ser-Thr_kinase"/>
</dbReference>
<evidence type="ECO:0000256" key="5">
    <source>
        <dbReference type="ARBA" id="ARBA00022777"/>
    </source>
</evidence>
<dbReference type="InParanoid" id="Q22GI3"/>
<keyword evidence="6 8" id="KW-0067">ATP-binding</keyword>
<evidence type="ECO:0000256" key="7">
    <source>
        <dbReference type="ARBA" id="ARBA00023860"/>
    </source>
</evidence>
<keyword evidence="4 8" id="KW-0547">Nucleotide-binding</keyword>
<sequence length="454" mass="52177">MEVRVGGKFRVGRKIGAGSFGEIYLGTNIQTEEEVAIKLESVKTKFPQLQWEYKIYKILQGQFGIPNQHWYGRDGDYNILILDLLGPSLEDLFQLCNKKFSLKTVLMIVEQIISRIEQIHAKNFIYRDIKPDNFLIGTKQKADHIYLIDFGLAKRYRDAKTGQHIEQKEGKSFIGTVRYSSINTHLGKEQSRRDDLEAIGYILLYFLRGSLPWQGVKADNKKDKYDKIGEIKMNTPVEELCKGFPDEFAQYIKYTRDLKFDEKPDYNQIKQSFRALFYKLEYNNDNIFDWSKLNSNNVHKKKEIEQEKDQTEDNTGNDIKGESSNNIPQQANQIYKSNQMIPSTNKIPPQHNNVIQSNKLSNNNGVGTPNNKLNQVKQNPVAKMNQPKQINNTNPNKINMNKVNSGNNSNVNSPMNNNVTNSNKAVDKPKQLATNSMFSRAIGDIQKQQANPKK</sequence>
<feature type="domain" description="Protein kinase" evidence="11">
    <location>
        <begin position="9"/>
        <end position="277"/>
    </location>
</feature>
<evidence type="ECO:0000256" key="10">
    <source>
        <dbReference type="SAM" id="MobiDB-lite"/>
    </source>
</evidence>
<dbReference type="PROSITE" id="PS00107">
    <property type="entry name" value="PROTEIN_KINASE_ATP"/>
    <property type="match status" value="1"/>
</dbReference>
<dbReference type="Proteomes" id="UP000009168">
    <property type="component" value="Unassembled WGS sequence"/>
</dbReference>
<comment type="similarity">
    <text evidence="9">Belongs to the protein kinase superfamily.</text>
</comment>
<name>Q22GI3_TETTS</name>
<keyword evidence="5 12" id="KW-0418">Kinase</keyword>
<evidence type="ECO:0000256" key="1">
    <source>
        <dbReference type="ARBA" id="ARBA00012513"/>
    </source>
</evidence>
<gene>
    <name evidence="12" type="ORF">TTHERM_00703400</name>
</gene>
<dbReference type="PROSITE" id="PS50011">
    <property type="entry name" value="PROTEIN_KINASE_DOM"/>
    <property type="match status" value="1"/>
</dbReference>
<accession>Q22GI3</accession>
<dbReference type="OrthoDB" id="406563at2759"/>
<dbReference type="SMART" id="SM00220">
    <property type="entry name" value="S_TKc"/>
    <property type="match status" value="1"/>
</dbReference>
<dbReference type="Gene3D" id="1.10.510.10">
    <property type="entry name" value="Transferase(Phosphotransferase) domain 1"/>
    <property type="match status" value="1"/>
</dbReference>
<dbReference type="Pfam" id="PF00069">
    <property type="entry name" value="Pkinase"/>
    <property type="match status" value="1"/>
</dbReference>
<dbReference type="HOGENOM" id="CLU_019279_2_7_1"/>
<dbReference type="AlphaFoldDB" id="Q22GI3"/>
<dbReference type="GO" id="GO:0004674">
    <property type="term" value="F:protein serine/threonine kinase activity"/>
    <property type="evidence" value="ECO:0007669"/>
    <property type="project" value="UniProtKB-KW"/>
</dbReference>
<dbReference type="PROSITE" id="PS00108">
    <property type="entry name" value="PROTEIN_KINASE_ST"/>
    <property type="match status" value="1"/>
</dbReference>
<feature type="compositionally biased region" description="Polar residues" evidence="10">
    <location>
        <begin position="313"/>
        <end position="326"/>
    </location>
</feature>
<dbReference type="InterPro" id="IPR017441">
    <property type="entry name" value="Protein_kinase_ATP_BS"/>
</dbReference>
<proteinExistence type="inferred from homology"/>
<dbReference type="GO" id="GO:0005524">
    <property type="term" value="F:ATP binding"/>
    <property type="evidence" value="ECO:0007669"/>
    <property type="project" value="UniProtKB-UniRule"/>
</dbReference>
<dbReference type="FunFam" id="1.10.510.10:FF:000596">
    <property type="entry name" value="CK1 family protein kinase"/>
    <property type="match status" value="1"/>
</dbReference>
<evidence type="ECO:0000256" key="2">
    <source>
        <dbReference type="ARBA" id="ARBA00022527"/>
    </source>
</evidence>
<feature type="region of interest" description="Disordered" evidence="10">
    <location>
        <begin position="302"/>
        <end position="326"/>
    </location>
</feature>
<evidence type="ECO:0000256" key="9">
    <source>
        <dbReference type="RuleBase" id="RU000304"/>
    </source>
</evidence>
<evidence type="ECO:0000256" key="8">
    <source>
        <dbReference type="PROSITE-ProRule" id="PRU10141"/>
    </source>
</evidence>